<gene>
    <name evidence="4" type="ORF">DSM104635_02525</name>
</gene>
<feature type="compositionally biased region" description="Low complexity" evidence="1">
    <location>
        <begin position="342"/>
        <end position="359"/>
    </location>
</feature>
<evidence type="ECO:0000256" key="1">
    <source>
        <dbReference type="SAM" id="MobiDB-lite"/>
    </source>
</evidence>
<keyword evidence="5" id="KW-1185">Reference proteome</keyword>
<dbReference type="EMBL" id="CP047045">
    <property type="protein sequence ID" value="QGZ95675.1"/>
    <property type="molecule type" value="Genomic_DNA"/>
</dbReference>
<keyword evidence="2" id="KW-1133">Transmembrane helix</keyword>
<feature type="compositionally biased region" description="Pro residues" evidence="1">
    <location>
        <begin position="126"/>
        <end position="135"/>
    </location>
</feature>
<reference evidence="5" key="1">
    <citation type="submission" date="2019-12" db="EMBL/GenBank/DDBJ databases">
        <title>Complete genome of Terracaulis silvestris 0127_4.</title>
        <authorList>
            <person name="Vieira S."/>
            <person name="Riedel T."/>
            <person name="Sproer C."/>
            <person name="Pascual J."/>
            <person name="Boedeker C."/>
            <person name="Overmann J."/>
        </authorList>
    </citation>
    <scope>NUCLEOTIDE SEQUENCE [LARGE SCALE GENOMIC DNA]</scope>
    <source>
        <strain evidence="5">0127_4</strain>
    </source>
</reference>
<feature type="region of interest" description="Disordered" evidence="1">
    <location>
        <begin position="122"/>
        <end position="199"/>
    </location>
</feature>
<dbReference type="SUPFAM" id="SSF52200">
    <property type="entry name" value="Toll/Interleukin receptor TIR domain"/>
    <property type="match status" value="1"/>
</dbReference>
<dbReference type="KEGG" id="tsv:DSM104635_02525"/>
<dbReference type="Proteomes" id="UP000431269">
    <property type="component" value="Chromosome"/>
</dbReference>
<keyword evidence="2" id="KW-0472">Membrane</keyword>
<dbReference type="RefSeq" id="WP_158766519.1">
    <property type="nucleotide sequence ID" value="NZ_CP047045.1"/>
</dbReference>
<evidence type="ECO:0000256" key="2">
    <source>
        <dbReference type="SAM" id="Phobius"/>
    </source>
</evidence>
<feature type="compositionally biased region" description="Low complexity" evidence="1">
    <location>
        <begin position="145"/>
        <end position="185"/>
    </location>
</feature>
<accession>A0A6I6MK60</accession>
<protein>
    <recommendedName>
        <fullName evidence="3">TIR domain-containing protein</fullName>
    </recommendedName>
</protein>
<evidence type="ECO:0000313" key="4">
    <source>
        <dbReference type="EMBL" id="QGZ95675.1"/>
    </source>
</evidence>
<organism evidence="4 5">
    <name type="scientific">Terricaulis silvestris</name>
    <dbReference type="NCBI Taxonomy" id="2686094"/>
    <lineage>
        <taxon>Bacteria</taxon>
        <taxon>Pseudomonadati</taxon>
        <taxon>Pseudomonadota</taxon>
        <taxon>Alphaproteobacteria</taxon>
        <taxon>Caulobacterales</taxon>
        <taxon>Caulobacteraceae</taxon>
        <taxon>Terricaulis</taxon>
    </lineage>
</organism>
<proteinExistence type="predicted"/>
<feature type="transmembrane region" description="Helical" evidence="2">
    <location>
        <begin position="204"/>
        <end position="225"/>
    </location>
</feature>
<dbReference type="GO" id="GO:0007165">
    <property type="term" value="P:signal transduction"/>
    <property type="evidence" value="ECO:0007669"/>
    <property type="project" value="InterPro"/>
</dbReference>
<dbReference type="Pfam" id="PF13676">
    <property type="entry name" value="TIR_2"/>
    <property type="match status" value="1"/>
</dbReference>
<evidence type="ECO:0000313" key="5">
    <source>
        <dbReference type="Proteomes" id="UP000431269"/>
    </source>
</evidence>
<dbReference type="AlphaFoldDB" id="A0A6I6MK60"/>
<sequence length="376" mass="38940">MPSVVIIHAGEDTLPARALAEKLRAANLTPILEQSNSDALRNAVKTAPVTIALWSPRSIEQPFLADEVSFARGKSKVLHATMQNAATPEPFRSDKTVNLTGWRGEDDFPAWRELAKLVTEKAGVKPLPPPAPRPPSGFFQPGMVRAPAGATAAPAPGRGRAAPQPAPQQARSAPRPAPAPQRTQAPPRPTPAPAESGGGGGRGMMIAVITFVVVALAGGGGYYFWTQSQSSATTTAWDGVAQNDADALRAFLAGDPGEHRAEAQAALAALEERSYEAASDSDTIEAFEAFLNDFPESEHAIAARGRIAELQSMPPETPTEGEIDPNALPPTEVTPIDPDLVPPGSTTGAAPADPGAGPAPITPPPAPTPDPAAPTN</sequence>
<name>A0A6I6MK60_9CAUL</name>
<feature type="compositionally biased region" description="Pro residues" evidence="1">
    <location>
        <begin position="360"/>
        <end position="376"/>
    </location>
</feature>
<dbReference type="InterPro" id="IPR035897">
    <property type="entry name" value="Toll_tir_struct_dom_sf"/>
</dbReference>
<evidence type="ECO:0000259" key="3">
    <source>
        <dbReference type="Pfam" id="PF13676"/>
    </source>
</evidence>
<feature type="domain" description="TIR" evidence="3">
    <location>
        <begin position="4"/>
        <end position="109"/>
    </location>
</feature>
<keyword evidence="2" id="KW-0812">Transmembrane</keyword>
<dbReference type="InterPro" id="IPR000157">
    <property type="entry name" value="TIR_dom"/>
</dbReference>
<feature type="region of interest" description="Disordered" evidence="1">
    <location>
        <begin position="312"/>
        <end position="376"/>
    </location>
</feature>